<comment type="subcellular location">
    <subcellularLocation>
        <location evidence="2">Late endosome</location>
    </subcellularLocation>
    <subcellularLocation>
        <location evidence="1 16">Lysosome membrane</location>
        <topology evidence="1 16">Multi-pass membrane protein</topology>
    </subcellularLocation>
</comment>
<evidence type="ECO:0000256" key="16">
    <source>
        <dbReference type="RuleBase" id="RU361113"/>
    </source>
</evidence>
<dbReference type="GO" id="GO:0006897">
    <property type="term" value="P:endocytosis"/>
    <property type="evidence" value="ECO:0007669"/>
    <property type="project" value="UniProtKB-ARBA"/>
</dbReference>
<evidence type="ECO:0000256" key="14">
    <source>
        <dbReference type="ARBA" id="ARBA00023289"/>
    </source>
</evidence>
<evidence type="ECO:0000256" key="13">
    <source>
        <dbReference type="ARBA" id="ARBA00023288"/>
    </source>
</evidence>
<evidence type="ECO:0000256" key="10">
    <source>
        <dbReference type="ARBA" id="ARBA00023136"/>
    </source>
</evidence>
<feature type="transmembrane region" description="Helical" evidence="16">
    <location>
        <begin position="180"/>
        <end position="200"/>
    </location>
</feature>
<evidence type="ECO:0000256" key="15">
    <source>
        <dbReference type="ARBA" id="ARBA00067247"/>
    </source>
</evidence>
<keyword evidence="9 16" id="KW-1133">Transmembrane helix</keyword>
<dbReference type="GO" id="GO:0005769">
    <property type="term" value="C:early endosome"/>
    <property type="evidence" value="ECO:0007669"/>
    <property type="project" value="UniProtKB-ARBA"/>
</dbReference>
<dbReference type="GO" id="GO:0051649">
    <property type="term" value="P:establishment of localization in cell"/>
    <property type="evidence" value="ECO:0007669"/>
    <property type="project" value="UniProtKB-ARBA"/>
</dbReference>
<keyword evidence="5" id="KW-0488">Methylation</keyword>
<evidence type="ECO:0000256" key="6">
    <source>
        <dbReference type="ARBA" id="ARBA00022553"/>
    </source>
</evidence>
<feature type="transmembrane region" description="Helical" evidence="16">
    <location>
        <begin position="39"/>
        <end position="59"/>
    </location>
</feature>
<evidence type="ECO:0000256" key="7">
    <source>
        <dbReference type="ARBA" id="ARBA00022692"/>
    </source>
</evidence>
<dbReference type="Proteomes" id="UP000694540">
    <property type="component" value="Unplaced"/>
</dbReference>
<dbReference type="SUPFAM" id="SSF103473">
    <property type="entry name" value="MFS general substrate transporter"/>
    <property type="match status" value="1"/>
</dbReference>
<dbReference type="InterPro" id="IPR003492">
    <property type="entry name" value="Battenin_disease_Cln3"/>
</dbReference>
<keyword evidence="13" id="KW-0449">Lipoprotein</keyword>
<dbReference type="GO" id="GO:0030162">
    <property type="term" value="P:regulation of proteolysis"/>
    <property type="evidence" value="ECO:0007669"/>
    <property type="project" value="UniProtKB-ARBA"/>
</dbReference>
<organism evidence="18 19">
    <name type="scientific">Catagonus wagneri</name>
    <name type="common">Chacoan peccary</name>
    <dbReference type="NCBI Taxonomy" id="51154"/>
    <lineage>
        <taxon>Eukaryota</taxon>
        <taxon>Metazoa</taxon>
        <taxon>Chordata</taxon>
        <taxon>Craniata</taxon>
        <taxon>Vertebrata</taxon>
        <taxon>Euteleostomi</taxon>
        <taxon>Mammalia</taxon>
        <taxon>Eutheria</taxon>
        <taxon>Laurasiatheria</taxon>
        <taxon>Artiodactyla</taxon>
        <taxon>Suina</taxon>
        <taxon>Tayassuidae</taxon>
        <taxon>Catagonus</taxon>
    </lineage>
</organism>
<reference evidence="18" key="2">
    <citation type="submission" date="2025-09" db="UniProtKB">
        <authorList>
            <consortium name="Ensembl"/>
        </authorList>
    </citation>
    <scope>IDENTIFICATION</scope>
</reference>
<keyword evidence="8" id="KW-0967">Endosome</keyword>
<evidence type="ECO:0000313" key="19">
    <source>
        <dbReference type="Proteomes" id="UP000694540"/>
    </source>
</evidence>
<keyword evidence="4" id="KW-0813">Transport</keyword>
<evidence type="ECO:0000256" key="17">
    <source>
        <dbReference type="SAM" id="MobiDB-lite"/>
    </source>
</evidence>
<evidence type="ECO:0000256" key="12">
    <source>
        <dbReference type="ARBA" id="ARBA00023228"/>
    </source>
</evidence>
<evidence type="ECO:0000256" key="4">
    <source>
        <dbReference type="ARBA" id="ARBA00022448"/>
    </source>
</evidence>
<keyword evidence="14" id="KW-0636">Prenylation</keyword>
<feature type="region of interest" description="Disordered" evidence="17">
    <location>
        <begin position="1"/>
        <end position="31"/>
    </location>
</feature>
<dbReference type="GO" id="GO:0045121">
    <property type="term" value="C:membrane raft"/>
    <property type="evidence" value="ECO:0007669"/>
    <property type="project" value="UniProtKB-ARBA"/>
</dbReference>
<gene>
    <name evidence="18" type="primary">CLN3</name>
</gene>
<dbReference type="GO" id="GO:0005802">
    <property type="term" value="C:trans-Golgi network"/>
    <property type="evidence" value="ECO:0007669"/>
    <property type="project" value="UniProtKB-ARBA"/>
</dbReference>
<dbReference type="AlphaFoldDB" id="A0A8C3X4H3"/>
<keyword evidence="11" id="KW-0325">Glycoprotein</keyword>
<evidence type="ECO:0000256" key="3">
    <source>
        <dbReference type="ARBA" id="ARBA00007467"/>
    </source>
</evidence>
<feature type="transmembrane region" description="Helical" evidence="16">
    <location>
        <begin position="330"/>
        <end position="349"/>
    </location>
</feature>
<keyword evidence="19" id="KW-1185">Reference proteome</keyword>
<dbReference type="Ensembl" id="ENSCWAT00000025144.1">
    <property type="protein sequence ID" value="ENSCWAP00000023199.1"/>
    <property type="gene ID" value="ENSCWAG00000017327.1"/>
</dbReference>
<dbReference type="GO" id="GO:0005765">
    <property type="term" value="C:lysosomal membrane"/>
    <property type="evidence" value="ECO:0007669"/>
    <property type="project" value="UniProtKB-SubCell"/>
</dbReference>
<feature type="region of interest" description="Disordered" evidence="17">
    <location>
        <begin position="67"/>
        <end position="90"/>
    </location>
</feature>
<proteinExistence type="inferred from homology"/>
<evidence type="ECO:0000256" key="9">
    <source>
        <dbReference type="ARBA" id="ARBA00022989"/>
    </source>
</evidence>
<evidence type="ECO:0000313" key="18">
    <source>
        <dbReference type="Ensembl" id="ENSCWAP00000023199.1"/>
    </source>
</evidence>
<dbReference type="Pfam" id="PF02487">
    <property type="entry name" value="CLN3"/>
    <property type="match status" value="2"/>
</dbReference>
<dbReference type="GO" id="GO:0007042">
    <property type="term" value="P:lysosomal lumen acidification"/>
    <property type="evidence" value="ECO:0007669"/>
    <property type="project" value="TreeGrafter"/>
</dbReference>
<keyword evidence="12 16" id="KW-0458">Lysosome</keyword>
<dbReference type="PRINTS" id="PR01315">
    <property type="entry name" value="BATTENIN"/>
</dbReference>
<evidence type="ECO:0000256" key="11">
    <source>
        <dbReference type="ARBA" id="ARBA00023180"/>
    </source>
</evidence>
<comment type="similarity">
    <text evidence="3 16">Belongs to the battenin family.</text>
</comment>
<dbReference type="PIRSF" id="PIRSF015974">
    <property type="entry name" value="CLN3_BTN1"/>
    <property type="match status" value="1"/>
</dbReference>
<feature type="transmembrane region" description="Helical" evidence="16">
    <location>
        <begin position="212"/>
        <end position="230"/>
    </location>
</feature>
<feature type="transmembrane region" description="Helical" evidence="16">
    <location>
        <begin position="134"/>
        <end position="160"/>
    </location>
</feature>
<dbReference type="GO" id="GO:0061024">
    <property type="term" value="P:membrane organization"/>
    <property type="evidence" value="ECO:0007669"/>
    <property type="project" value="UniProtKB-ARBA"/>
</dbReference>
<keyword evidence="7 16" id="KW-0812">Transmembrane</keyword>
<dbReference type="GO" id="GO:0006865">
    <property type="term" value="P:amino acid transport"/>
    <property type="evidence" value="ECO:0007669"/>
    <property type="project" value="UniProtKB-ARBA"/>
</dbReference>
<reference evidence="18" key="1">
    <citation type="submission" date="2025-08" db="UniProtKB">
        <authorList>
            <consortium name="Ensembl"/>
        </authorList>
    </citation>
    <scope>IDENTIFICATION</scope>
</reference>
<dbReference type="InterPro" id="IPR018460">
    <property type="entry name" value="Battenin_disease_Cln3_subgr"/>
</dbReference>
<dbReference type="FunFam" id="1.20.1250.20:FF:000228">
    <property type="entry name" value="Battenin"/>
    <property type="match status" value="1"/>
</dbReference>
<dbReference type="InterPro" id="IPR036259">
    <property type="entry name" value="MFS_trans_sf"/>
</dbReference>
<dbReference type="GO" id="GO:0005770">
    <property type="term" value="C:late endosome"/>
    <property type="evidence" value="ECO:0007669"/>
    <property type="project" value="UniProtKB-SubCell"/>
</dbReference>
<protein>
    <recommendedName>
        <fullName evidence="15 16">Battenin</fullName>
    </recommendedName>
</protein>
<keyword evidence="6" id="KW-0597">Phosphoprotein</keyword>
<feature type="transmembrane region" description="Helical" evidence="16">
    <location>
        <begin position="98"/>
        <end position="122"/>
    </location>
</feature>
<name>A0A8C3X4H3_9CETA</name>
<dbReference type="GO" id="GO:0043066">
    <property type="term" value="P:negative regulation of apoptotic process"/>
    <property type="evidence" value="ECO:0007669"/>
    <property type="project" value="UniProtKB-ARBA"/>
</dbReference>
<dbReference type="GO" id="GO:0043005">
    <property type="term" value="C:neuron projection"/>
    <property type="evidence" value="ECO:0007669"/>
    <property type="project" value="UniProtKB-ARBA"/>
</dbReference>
<evidence type="ECO:0000256" key="5">
    <source>
        <dbReference type="ARBA" id="ARBA00022481"/>
    </source>
</evidence>
<dbReference type="PANTHER" id="PTHR10981:SF0">
    <property type="entry name" value="BATTENIN"/>
    <property type="match status" value="1"/>
</dbReference>
<accession>A0A8C3X4H3</accession>
<evidence type="ECO:0000256" key="8">
    <source>
        <dbReference type="ARBA" id="ARBA00022753"/>
    </source>
</evidence>
<feature type="transmembrane region" description="Helical" evidence="16">
    <location>
        <begin position="355"/>
        <end position="374"/>
    </location>
</feature>
<evidence type="ECO:0000256" key="2">
    <source>
        <dbReference type="ARBA" id="ARBA00004603"/>
    </source>
</evidence>
<dbReference type="PANTHER" id="PTHR10981">
    <property type="entry name" value="BATTENIN"/>
    <property type="match status" value="1"/>
</dbReference>
<sequence length="422" mass="45591">MGGCAGSQRRLSDSEGEETDPAPRPPLQDRQGAHWKNAVGFWLLGLCNNFSYVVMLSAAHDILSHQRAPGNQSHVDPDPTPTPHNSSSRFDCNSVSTAAVLLADILPTLIIKLLAPLGLHLLPYSPRVLTSGICAAGSFILVAFSHSVGTSLCGVVLASISSGLGEVTFLSLTSFYPRAVISWWSSGTGGAGLLGALSYLGLTQAGLSPQHTLLSMLGIPALMLASYFLLLTSPGSQDLGGEEEAEIAAQQPLINSQATELKPGSSSHLSLRERWTVFKVRTVVAVFELLFFRNTFLSHAQQYRWYQMLYQAGVFASRSSLRCCHIRHTWALALLQCLNLAFLLADVWLSFLPSIYLVFVIILYEGLLGGAAYVNTFHNIALETSDEHREFAMATACISDTLGISLSGLLALPLHDFLCRLS</sequence>
<evidence type="ECO:0000256" key="1">
    <source>
        <dbReference type="ARBA" id="ARBA00004155"/>
    </source>
</evidence>
<dbReference type="GeneTree" id="ENSGT00390000003249"/>
<keyword evidence="10 16" id="KW-0472">Membrane</keyword>